<dbReference type="Pfam" id="PF03446">
    <property type="entry name" value="NAD_binding_2"/>
    <property type="match status" value="1"/>
</dbReference>
<evidence type="ECO:0000313" key="7">
    <source>
        <dbReference type="EMBL" id="KAF2203830.1"/>
    </source>
</evidence>
<dbReference type="GO" id="GO:0016491">
    <property type="term" value="F:oxidoreductase activity"/>
    <property type="evidence" value="ECO:0007669"/>
    <property type="project" value="UniProtKB-KW"/>
</dbReference>
<evidence type="ECO:0000256" key="4">
    <source>
        <dbReference type="PIRSR" id="PIRSR000103-1"/>
    </source>
</evidence>
<name>A0A9P4JRG1_9PLEO</name>
<proteinExistence type="inferred from homology"/>
<keyword evidence="3" id="KW-0520">NAD</keyword>
<keyword evidence="2" id="KW-0560">Oxidoreductase</keyword>
<sequence length="307" mass="33038">MAPQLAWLGLGNMGRGMCKNLVEKGNLDKPLILFNRTKKRAEDLSAQLGHDKTTLVSTIEEAVQKADIIFMCLGDDAAVNGTVDVILQEEVEGKLIVDCSTVHPDTTSANDKRITEKGADFVAMPVFGAPAMASAGSLVCILAGPSPSVQKLLPYTTGVMGRANIDFSSQPPSKATLLKIIGNTFIISMVEALSEGHTLAEKSGLGNEELHQWIEAMFPGPYTAYSARMLAGDYYKREEPLFHVDLARKDAGHALALARENGVSMKALEVGDAHLVKVKEHLGERGDINSIYGAVRAESGLKFENKD</sequence>
<dbReference type="PANTHER" id="PTHR43580">
    <property type="entry name" value="OXIDOREDUCTASE GLYR1-RELATED"/>
    <property type="match status" value="1"/>
</dbReference>
<dbReference type="AlphaFoldDB" id="A0A9P4JRG1"/>
<evidence type="ECO:0000256" key="1">
    <source>
        <dbReference type="ARBA" id="ARBA00007598"/>
    </source>
</evidence>
<dbReference type="InterPro" id="IPR029154">
    <property type="entry name" value="HIBADH-like_NADP-bd"/>
</dbReference>
<dbReference type="Proteomes" id="UP000799536">
    <property type="component" value="Unassembled WGS sequence"/>
</dbReference>
<dbReference type="Gene3D" id="1.10.1040.10">
    <property type="entry name" value="N-(1-d-carboxylethyl)-l-norvaline Dehydrogenase, domain 2"/>
    <property type="match status" value="1"/>
</dbReference>
<dbReference type="Pfam" id="PF14833">
    <property type="entry name" value="NAD_binding_11"/>
    <property type="match status" value="1"/>
</dbReference>
<dbReference type="InterPro" id="IPR008927">
    <property type="entry name" value="6-PGluconate_DH-like_C_sf"/>
</dbReference>
<dbReference type="PIRSF" id="PIRSF000103">
    <property type="entry name" value="HIBADH"/>
    <property type="match status" value="1"/>
</dbReference>
<dbReference type="InterPro" id="IPR006115">
    <property type="entry name" value="6PGDH_NADP-bd"/>
</dbReference>
<accession>A0A9P4JRG1</accession>
<dbReference type="Gene3D" id="3.40.50.720">
    <property type="entry name" value="NAD(P)-binding Rossmann-like Domain"/>
    <property type="match status" value="1"/>
</dbReference>
<dbReference type="SUPFAM" id="SSF51735">
    <property type="entry name" value="NAD(P)-binding Rossmann-fold domains"/>
    <property type="match status" value="1"/>
</dbReference>
<dbReference type="PANTHER" id="PTHR43580:SF3">
    <property type="entry name" value="6-PHOSPHOGLUCONATE DEHYDROGENASE FAMILY PROTEIN (AFU_ORTHOLOGUE AFUA_2G11600)"/>
    <property type="match status" value="1"/>
</dbReference>
<dbReference type="EMBL" id="ML993892">
    <property type="protein sequence ID" value="KAF2203830.1"/>
    <property type="molecule type" value="Genomic_DNA"/>
</dbReference>
<organism evidence="7 8">
    <name type="scientific">Delitschia confertaspora ATCC 74209</name>
    <dbReference type="NCBI Taxonomy" id="1513339"/>
    <lineage>
        <taxon>Eukaryota</taxon>
        <taxon>Fungi</taxon>
        <taxon>Dikarya</taxon>
        <taxon>Ascomycota</taxon>
        <taxon>Pezizomycotina</taxon>
        <taxon>Dothideomycetes</taxon>
        <taxon>Pleosporomycetidae</taxon>
        <taxon>Pleosporales</taxon>
        <taxon>Delitschiaceae</taxon>
        <taxon>Delitschia</taxon>
    </lineage>
</organism>
<dbReference type="OrthoDB" id="435038at2759"/>
<dbReference type="SUPFAM" id="SSF48179">
    <property type="entry name" value="6-phosphogluconate dehydrogenase C-terminal domain-like"/>
    <property type="match status" value="1"/>
</dbReference>
<dbReference type="InterPro" id="IPR036291">
    <property type="entry name" value="NAD(P)-bd_dom_sf"/>
</dbReference>
<evidence type="ECO:0000256" key="3">
    <source>
        <dbReference type="ARBA" id="ARBA00023027"/>
    </source>
</evidence>
<dbReference type="GO" id="GO:0050661">
    <property type="term" value="F:NADP binding"/>
    <property type="evidence" value="ECO:0007669"/>
    <property type="project" value="InterPro"/>
</dbReference>
<comment type="caution">
    <text evidence="7">The sequence shown here is derived from an EMBL/GenBank/DDBJ whole genome shotgun (WGS) entry which is preliminary data.</text>
</comment>
<keyword evidence="8" id="KW-1185">Reference proteome</keyword>
<evidence type="ECO:0008006" key="9">
    <source>
        <dbReference type="Google" id="ProtNLM"/>
    </source>
</evidence>
<evidence type="ECO:0000259" key="6">
    <source>
        <dbReference type="Pfam" id="PF14833"/>
    </source>
</evidence>
<comment type="similarity">
    <text evidence="1">Belongs to the HIBADH-related family. NP60 subfamily.</text>
</comment>
<feature type="domain" description="6-phosphogluconate dehydrogenase NADP-binding" evidence="5">
    <location>
        <begin position="5"/>
        <end position="154"/>
    </location>
</feature>
<dbReference type="InterPro" id="IPR013328">
    <property type="entry name" value="6PGD_dom2"/>
</dbReference>
<dbReference type="InterPro" id="IPR051265">
    <property type="entry name" value="HIBADH-related_NP60_sf"/>
</dbReference>
<reference evidence="7" key="1">
    <citation type="journal article" date="2020" name="Stud. Mycol.">
        <title>101 Dothideomycetes genomes: a test case for predicting lifestyles and emergence of pathogens.</title>
        <authorList>
            <person name="Haridas S."/>
            <person name="Albert R."/>
            <person name="Binder M."/>
            <person name="Bloem J."/>
            <person name="Labutti K."/>
            <person name="Salamov A."/>
            <person name="Andreopoulos B."/>
            <person name="Baker S."/>
            <person name="Barry K."/>
            <person name="Bills G."/>
            <person name="Bluhm B."/>
            <person name="Cannon C."/>
            <person name="Castanera R."/>
            <person name="Culley D."/>
            <person name="Daum C."/>
            <person name="Ezra D."/>
            <person name="Gonzalez J."/>
            <person name="Henrissat B."/>
            <person name="Kuo A."/>
            <person name="Liang C."/>
            <person name="Lipzen A."/>
            <person name="Lutzoni F."/>
            <person name="Magnuson J."/>
            <person name="Mondo S."/>
            <person name="Nolan M."/>
            <person name="Ohm R."/>
            <person name="Pangilinan J."/>
            <person name="Park H.-J."/>
            <person name="Ramirez L."/>
            <person name="Alfaro M."/>
            <person name="Sun H."/>
            <person name="Tritt A."/>
            <person name="Yoshinaga Y."/>
            <person name="Zwiers L.-H."/>
            <person name="Turgeon B."/>
            <person name="Goodwin S."/>
            <person name="Spatafora J."/>
            <person name="Crous P."/>
            <person name="Grigoriev I."/>
        </authorList>
    </citation>
    <scope>NUCLEOTIDE SEQUENCE</scope>
    <source>
        <strain evidence="7">ATCC 74209</strain>
    </source>
</reference>
<feature type="active site" evidence="4">
    <location>
        <position position="179"/>
    </location>
</feature>
<protein>
    <recommendedName>
        <fullName evidence="9">Phosphogluconate dehydrogenase (Decarboxylating), NAD binding domain protein</fullName>
    </recommendedName>
</protein>
<evidence type="ECO:0000313" key="8">
    <source>
        <dbReference type="Proteomes" id="UP000799536"/>
    </source>
</evidence>
<gene>
    <name evidence="7" type="ORF">GQ43DRAFT_438495</name>
</gene>
<dbReference type="GO" id="GO:0051287">
    <property type="term" value="F:NAD binding"/>
    <property type="evidence" value="ECO:0007669"/>
    <property type="project" value="InterPro"/>
</dbReference>
<evidence type="ECO:0000259" key="5">
    <source>
        <dbReference type="Pfam" id="PF03446"/>
    </source>
</evidence>
<evidence type="ECO:0000256" key="2">
    <source>
        <dbReference type="ARBA" id="ARBA00023002"/>
    </source>
</evidence>
<feature type="domain" description="3-hydroxyisobutyrate dehydrogenase-like NAD-binding" evidence="6">
    <location>
        <begin position="175"/>
        <end position="292"/>
    </location>
</feature>
<dbReference type="InterPro" id="IPR015815">
    <property type="entry name" value="HIBADH-related"/>
</dbReference>